<dbReference type="EMBL" id="JARJOW010000008">
    <property type="protein sequence ID" value="MDF5691542.1"/>
    <property type="molecule type" value="Genomic_DNA"/>
</dbReference>
<gene>
    <name evidence="9" type="ORF">PQG43_11770</name>
</gene>
<dbReference type="RefSeq" id="WP_276344769.1">
    <property type="nucleotide sequence ID" value="NZ_JARJOW010000008.1"/>
</dbReference>
<dbReference type="PANTHER" id="PTHR41533:SF2">
    <property type="entry name" value="BLR7131 PROTEIN"/>
    <property type="match status" value="1"/>
</dbReference>
<dbReference type="InterPro" id="IPR005490">
    <property type="entry name" value="LD_TPept_cat_dom"/>
</dbReference>
<dbReference type="Gene3D" id="2.40.440.10">
    <property type="entry name" value="L,D-transpeptidase catalytic domain-like"/>
    <property type="match status" value="1"/>
</dbReference>
<name>A0ABT6BMB8_9BACT</name>
<evidence type="ECO:0000256" key="4">
    <source>
        <dbReference type="ARBA" id="ARBA00022960"/>
    </source>
</evidence>
<feature type="active site" description="Nucleophile" evidence="7">
    <location>
        <position position="337"/>
    </location>
</feature>
<dbReference type="Proteomes" id="UP001321344">
    <property type="component" value="Unassembled WGS sequence"/>
</dbReference>
<comment type="caution">
    <text evidence="9">The sequence shown here is derived from an EMBL/GenBank/DDBJ whole genome shotgun (WGS) entry which is preliminary data.</text>
</comment>
<keyword evidence="6 7" id="KW-0961">Cell wall biogenesis/degradation</keyword>
<evidence type="ECO:0000256" key="1">
    <source>
        <dbReference type="ARBA" id="ARBA00004752"/>
    </source>
</evidence>
<dbReference type="SUPFAM" id="SSF141523">
    <property type="entry name" value="L,D-transpeptidase catalytic domain-like"/>
    <property type="match status" value="1"/>
</dbReference>
<evidence type="ECO:0000256" key="3">
    <source>
        <dbReference type="ARBA" id="ARBA00022679"/>
    </source>
</evidence>
<keyword evidence="10" id="KW-1185">Reference proteome</keyword>
<keyword evidence="3" id="KW-0808">Transferase</keyword>
<dbReference type="PANTHER" id="PTHR41533">
    <property type="entry name" value="L,D-TRANSPEPTIDASE HI_1667-RELATED"/>
    <property type="match status" value="1"/>
</dbReference>
<dbReference type="InterPro" id="IPR038063">
    <property type="entry name" value="Transpep_catalytic_dom"/>
</dbReference>
<reference evidence="9 10" key="1">
    <citation type="submission" date="2023-03" db="EMBL/GenBank/DDBJ databases">
        <title>Genome sequencing of Aquirufa.</title>
        <authorList>
            <person name="Pitt A."/>
            <person name="Hahn M.W."/>
        </authorList>
    </citation>
    <scope>NUCLEOTIDE SEQUENCE [LARGE SCALE GENOMIC DNA]</scope>
    <source>
        <strain evidence="9 10">WAEICH-18A</strain>
    </source>
</reference>
<comment type="pathway">
    <text evidence="1 7">Cell wall biogenesis; peptidoglycan biosynthesis.</text>
</comment>
<dbReference type="CDD" id="cd16913">
    <property type="entry name" value="YkuD_like"/>
    <property type="match status" value="1"/>
</dbReference>
<evidence type="ECO:0000256" key="5">
    <source>
        <dbReference type="ARBA" id="ARBA00022984"/>
    </source>
</evidence>
<evidence type="ECO:0000256" key="6">
    <source>
        <dbReference type="ARBA" id="ARBA00023316"/>
    </source>
</evidence>
<dbReference type="InterPro" id="IPR052905">
    <property type="entry name" value="LD-transpeptidase_YkuD-like"/>
</dbReference>
<proteinExistence type="inferred from homology"/>
<evidence type="ECO:0000259" key="8">
    <source>
        <dbReference type="PROSITE" id="PS52029"/>
    </source>
</evidence>
<feature type="active site" description="Proton donor/acceptor" evidence="7">
    <location>
        <position position="318"/>
    </location>
</feature>
<comment type="similarity">
    <text evidence="2">Belongs to the YkuD family.</text>
</comment>
<dbReference type="PROSITE" id="PS52029">
    <property type="entry name" value="LD_TPASE"/>
    <property type="match status" value="1"/>
</dbReference>
<evidence type="ECO:0000313" key="9">
    <source>
        <dbReference type="EMBL" id="MDF5691542.1"/>
    </source>
</evidence>
<accession>A0ABT6BMB8</accession>
<sequence length="406" mass="47399">MCLYRTRFCLFWIFILLSSGLKAQTEYRWLSRPHAIKSLDSLLHQAPSMALKADFYPHGFLDSLLLIPAKSRQSIDSISLEKKIQFLAQSFFEDLTFGNPRPSFKFQGYVFELRKNEIGQLLHSYLEKQSVVNLVKYLNESSFEVKTLLTILQSKQDSVMNPSKLAQLTLSINHYRWLHHIRKNKVVSVVNIPAAQLKVYQGNQIALRMKVVVGRPARPTRVLTAQIKNIIINPNWYVPRSIATEELLPEIQKNLRYFYASHLDLLDRNNQLVDAKTVNWKALSKNYFPYTFRQKTGVWNTLGILKIPFENPYRLYLHDTSEKKLFSSSKRFFSHGCIRLEDPIRFGKMLLGPNSRAMDTLKIEGPYYNIPSKWIKVNKPAPLIIWYNLIDFDEKGEVVYLENVYK</sequence>
<evidence type="ECO:0000256" key="2">
    <source>
        <dbReference type="ARBA" id="ARBA00005992"/>
    </source>
</evidence>
<dbReference type="Pfam" id="PF03734">
    <property type="entry name" value="YkuD"/>
    <property type="match status" value="1"/>
</dbReference>
<evidence type="ECO:0000256" key="7">
    <source>
        <dbReference type="PROSITE-ProRule" id="PRU01373"/>
    </source>
</evidence>
<keyword evidence="4 7" id="KW-0133">Cell shape</keyword>
<evidence type="ECO:0000313" key="10">
    <source>
        <dbReference type="Proteomes" id="UP001321344"/>
    </source>
</evidence>
<organism evidence="9 10">
    <name type="scientific">Aquirufa aurantiipilula</name>
    <dbReference type="NCBI Taxonomy" id="2696561"/>
    <lineage>
        <taxon>Bacteria</taxon>
        <taxon>Pseudomonadati</taxon>
        <taxon>Bacteroidota</taxon>
        <taxon>Cytophagia</taxon>
        <taxon>Cytophagales</taxon>
        <taxon>Flectobacillaceae</taxon>
        <taxon>Aquirufa</taxon>
    </lineage>
</organism>
<feature type="domain" description="L,D-TPase catalytic" evidence="8">
    <location>
        <begin position="186"/>
        <end position="364"/>
    </location>
</feature>
<protein>
    <submittedName>
        <fullName evidence="9">L,D-transpeptidase family protein</fullName>
    </submittedName>
</protein>
<keyword evidence="5 7" id="KW-0573">Peptidoglycan synthesis</keyword>